<dbReference type="Gene3D" id="3.40.50.2300">
    <property type="match status" value="1"/>
</dbReference>
<sequence>MEDDPIWLKCISDYLERETDMKGGYRASSKVEAIQICREVCPDVVLMDIHLSDGKLEGIDADY</sequence>
<evidence type="ECO:0000259" key="2">
    <source>
        <dbReference type="PROSITE" id="PS50110"/>
    </source>
</evidence>
<dbReference type="InterPro" id="IPR001789">
    <property type="entry name" value="Sig_transdc_resp-reg_receiver"/>
</dbReference>
<dbReference type="RefSeq" id="WP_189018325.1">
    <property type="nucleotide sequence ID" value="NZ_BMHE01000044.1"/>
</dbReference>
<organism evidence="3 4">
    <name type="scientific">Paenibacillus marchantiophytorum</name>
    <dbReference type="NCBI Taxonomy" id="1619310"/>
    <lineage>
        <taxon>Bacteria</taxon>
        <taxon>Bacillati</taxon>
        <taxon>Bacillota</taxon>
        <taxon>Bacilli</taxon>
        <taxon>Bacillales</taxon>
        <taxon>Paenibacillaceae</taxon>
        <taxon>Paenibacillus</taxon>
    </lineage>
</organism>
<keyword evidence="4" id="KW-1185">Reference proteome</keyword>
<keyword evidence="1" id="KW-0597">Phosphoprotein</keyword>
<proteinExistence type="predicted"/>
<dbReference type="InterPro" id="IPR011006">
    <property type="entry name" value="CheY-like_superfamily"/>
</dbReference>
<gene>
    <name evidence="3" type="ORF">GCM10008018_56850</name>
</gene>
<dbReference type="Proteomes" id="UP000615455">
    <property type="component" value="Unassembled WGS sequence"/>
</dbReference>
<name>A0ABQ1F912_9BACL</name>
<dbReference type="PROSITE" id="PS50110">
    <property type="entry name" value="RESPONSE_REGULATORY"/>
    <property type="match status" value="1"/>
</dbReference>
<reference evidence="4" key="1">
    <citation type="journal article" date="2019" name="Int. J. Syst. Evol. Microbiol.">
        <title>The Global Catalogue of Microorganisms (GCM) 10K type strain sequencing project: providing services to taxonomists for standard genome sequencing and annotation.</title>
        <authorList>
            <consortium name="The Broad Institute Genomics Platform"/>
            <consortium name="The Broad Institute Genome Sequencing Center for Infectious Disease"/>
            <person name="Wu L."/>
            <person name="Ma J."/>
        </authorList>
    </citation>
    <scope>NUCLEOTIDE SEQUENCE [LARGE SCALE GENOMIC DNA]</scope>
    <source>
        <strain evidence="4">CGMCC 1.15043</strain>
    </source>
</reference>
<accession>A0ABQ1F912</accession>
<evidence type="ECO:0000313" key="4">
    <source>
        <dbReference type="Proteomes" id="UP000615455"/>
    </source>
</evidence>
<dbReference type="EMBL" id="BMHE01000044">
    <property type="protein sequence ID" value="GGA03478.1"/>
    <property type="molecule type" value="Genomic_DNA"/>
</dbReference>
<evidence type="ECO:0000313" key="3">
    <source>
        <dbReference type="EMBL" id="GGA03478.1"/>
    </source>
</evidence>
<feature type="domain" description="Response regulatory" evidence="2">
    <location>
        <begin position="1"/>
        <end position="63"/>
    </location>
</feature>
<protein>
    <recommendedName>
        <fullName evidence="2">Response regulatory domain-containing protein</fullName>
    </recommendedName>
</protein>
<dbReference type="SUPFAM" id="SSF52172">
    <property type="entry name" value="CheY-like"/>
    <property type="match status" value="1"/>
</dbReference>
<evidence type="ECO:0000256" key="1">
    <source>
        <dbReference type="PROSITE-ProRule" id="PRU00169"/>
    </source>
</evidence>
<feature type="modified residue" description="4-aspartylphosphate" evidence="1">
    <location>
        <position position="48"/>
    </location>
</feature>
<comment type="caution">
    <text evidence="3">The sequence shown here is derived from an EMBL/GenBank/DDBJ whole genome shotgun (WGS) entry which is preliminary data.</text>
</comment>